<protein>
    <submittedName>
        <fullName evidence="1">Uncharacterized protein</fullName>
    </submittedName>
</protein>
<reference evidence="2" key="1">
    <citation type="journal article" date="2015" name="Genome">
        <title>Whole Genome Sequence of the Non-Microcystin-Producing Microcystis aeruginosa Strain NIES-44.</title>
        <authorList>
            <person name="Okano K."/>
            <person name="Miyata N."/>
            <person name="Ozaki Y."/>
        </authorList>
    </citation>
    <scope>NUCLEOTIDE SEQUENCE [LARGE SCALE GENOMIC DNA]</scope>
    <source>
        <strain evidence="2">NIES-44</strain>
    </source>
</reference>
<name>A0A0A1VXJ8_MICAE</name>
<evidence type="ECO:0000313" key="1">
    <source>
        <dbReference type="EMBL" id="GAL93986.1"/>
    </source>
</evidence>
<dbReference type="EMBL" id="BBPA01000051">
    <property type="protein sequence ID" value="GAL93986.1"/>
    <property type="molecule type" value="Genomic_DNA"/>
</dbReference>
<evidence type="ECO:0000313" key="2">
    <source>
        <dbReference type="Proteomes" id="UP000030321"/>
    </source>
</evidence>
<dbReference type="AlphaFoldDB" id="A0A0A1VXJ8"/>
<comment type="caution">
    <text evidence="1">The sequence shown here is derived from an EMBL/GenBank/DDBJ whole genome shotgun (WGS) entry which is preliminary data.</text>
</comment>
<gene>
    <name evidence="1" type="ORF">N44_02566</name>
</gene>
<sequence>MIDDGKRYLPQLCPGKNSGEFMKQQDWLLGLLRLNFPIKSQ</sequence>
<organism evidence="1 2">
    <name type="scientific">Microcystis aeruginosa NIES-44</name>
    <dbReference type="NCBI Taxonomy" id="449439"/>
    <lineage>
        <taxon>Bacteria</taxon>
        <taxon>Bacillati</taxon>
        <taxon>Cyanobacteriota</taxon>
        <taxon>Cyanophyceae</taxon>
        <taxon>Oscillatoriophycideae</taxon>
        <taxon>Chroococcales</taxon>
        <taxon>Microcystaceae</taxon>
        <taxon>Microcystis</taxon>
    </lineage>
</organism>
<dbReference type="Proteomes" id="UP000030321">
    <property type="component" value="Unassembled WGS sequence"/>
</dbReference>
<accession>A0A0A1VXJ8</accession>
<proteinExistence type="predicted"/>